<name>A0AAV1FYM9_XYRNO</name>
<organism evidence="2 3">
    <name type="scientific">Xyrichtys novacula</name>
    <name type="common">Pearly razorfish</name>
    <name type="synonym">Hemipteronotus novacula</name>
    <dbReference type="NCBI Taxonomy" id="13765"/>
    <lineage>
        <taxon>Eukaryota</taxon>
        <taxon>Metazoa</taxon>
        <taxon>Chordata</taxon>
        <taxon>Craniata</taxon>
        <taxon>Vertebrata</taxon>
        <taxon>Euteleostomi</taxon>
        <taxon>Actinopterygii</taxon>
        <taxon>Neopterygii</taxon>
        <taxon>Teleostei</taxon>
        <taxon>Neoteleostei</taxon>
        <taxon>Acanthomorphata</taxon>
        <taxon>Eupercaria</taxon>
        <taxon>Labriformes</taxon>
        <taxon>Labridae</taxon>
        <taxon>Xyrichtys</taxon>
    </lineage>
</organism>
<accession>A0AAV1FYM9</accession>
<feature type="signal peptide" evidence="1">
    <location>
        <begin position="1"/>
        <end position="17"/>
    </location>
</feature>
<dbReference type="EMBL" id="OY660873">
    <property type="protein sequence ID" value="CAJ1065372.1"/>
    <property type="molecule type" value="Genomic_DNA"/>
</dbReference>
<protein>
    <submittedName>
        <fullName evidence="2">Latexin isoform X1</fullName>
    </submittedName>
</protein>
<gene>
    <name evidence="2" type="ORF">XNOV1_A039029</name>
</gene>
<keyword evidence="3" id="KW-1185">Reference proteome</keyword>
<reference evidence="2" key="1">
    <citation type="submission" date="2023-08" db="EMBL/GenBank/DDBJ databases">
        <authorList>
            <person name="Alioto T."/>
            <person name="Alioto T."/>
            <person name="Gomez Garrido J."/>
        </authorList>
    </citation>
    <scope>NUCLEOTIDE SEQUENCE</scope>
</reference>
<dbReference type="Proteomes" id="UP001178508">
    <property type="component" value="Chromosome 10"/>
</dbReference>
<sequence length="53" mass="5686">MIMFIIAAVVMFSGVTGSLNVTESLEADTADMLAHPNSVPEFTEEETEILGQV</sequence>
<evidence type="ECO:0000256" key="1">
    <source>
        <dbReference type="SAM" id="SignalP"/>
    </source>
</evidence>
<keyword evidence="1" id="KW-0732">Signal</keyword>
<evidence type="ECO:0000313" key="3">
    <source>
        <dbReference type="Proteomes" id="UP001178508"/>
    </source>
</evidence>
<feature type="chain" id="PRO_5043583988" evidence="1">
    <location>
        <begin position="18"/>
        <end position="53"/>
    </location>
</feature>
<evidence type="ECO:0000313" key="2">
    <source>
        <dbReference type="EMBL" id="CAJ1065372.1"/>
    </source>
</evidence>
<proteinExistence type="predicted"/>
<dbReference type="AlphaFoldDB" id="A0AAV1FYM9"/>